<sequence length="162" mass="17351">MTYLAEPHDGAYAAVLADSLRDVAADLRTIDPVDLVSFIRFGSFPAIEDLIQSSAELFFKHGTLISAWTACVDLAWDSLPLVTLGLEFRHPLVSVFFDLLLGARGDEVAVRAVLFEEPVADRAGALDRLARALAEAQLPRRAAGRSAALGLVPGVRPGLLGQ</sequence>
<dbReference type="EMBL" id="QYBB01000007">
    <property type="protein sequence ID" value="RYC32436.1"/>
    <property type="molecule type" value="Genomic_DNA"/>
</dbReference>
<accession>A0A4Q2UBG8</accession>
<gene>
    <name evidence="1" type="ORF">D3273_08580</name>
</gene>
<name>A0A4Q2UBG8_9HYPH</name>
<proteinExistence type="predicted"/>
<evidence type="ECO:0000313" key="1">
    <source>
        <dbReference type="EMBL" id="RYC32436.1"/>
    </source>
</evidence>
<dbReference type="RefSeq" id="WP_129225474.1">
    <property type="nucleotide sequence ID" value="NZ_QYBB01000007.1"/>
</dbReference>
<comment type="caution">
    <text evidence="1">The sequence shown here is derived from an EMBL/GenBank/DDBJ whole genome shotgun (WGS) entry which is preliminary data.</text>
</comment>
<keyword evidence="2" id="KW-1185">Reference proteome</keyword>
<protein>
    <submittedName>
        <fullName evidence="1">Uncharacterized protein</fullName>
    </submittedName>
</protein>
<organism evidence="1 2">
    <name type="scientific">Lichenibacterium minor</name>
    <dbReference type="NCBI Taxonomy" id="2316528"/>
    <lineage>
        <taxon>Bacteria</taxon>
        <taxon>Pseudomonadati</taxon>
        <taxon>Pseudomonadota</taxon>
        <taxon>Alphaproteobacteria</taxon>
        <taxon>Hyphomicrobiales</taxon>
        <taxon>Lichenihabitantaceae</taxon>
        <taxon>Lichenibacterium</taxon>
    </lineage>
</organism>
<reference evidence="1 2" key="1">
    <citation type="submission" date="2018-12" db="EMBL/GenBank/DDBJ databases">
        <authorList>
            <person name="Grouzdev D.S."/>
            <person name="Krutkina M.S."/>
        </authorList>
    </citation>
    <scope>NUCLEOTIDE SEQUENCE [LARGE SCALE GENOMIC DNA]</scope>
    <source>
        <strain evidence="1 2">RmlP026</strain>
    </source>
</reference>
<dbReference type="Proteomes" id="UP000290759">
    <property type="component" value="Unassembled WGS sequence"/>
</dbReference>
<evidence type="ECO:0000313" key="2">
    <source>
        <dbReference type="Proteomes" id="UP000290759"/>
    </source>
</evidence>
<dbReference type="OrthoDB" id="7862614at2"/>
<reference evidence="1 2" key="2">
    <citation type="submission" date="2019-02" db="EMBL/GenBank/DDBJ databases">
        <title>'Lichenibacterium ramalinii' gen. nov. sp. nov., 'Lichenibacterium minor' gen. nov. sp. nov.</title>
        <authorList>
            <person name="Pankratov T."/>
        </authorList>
    </citation>
    <scope>NUCLEOTIDE SEQUENCE [LARGE SCALE GENOMIC DNA]</scope>
    <source>
        <strain evidence="1 2">RmlP026</strain>
    </source>
</reference>
<dbReference type="AlphaFoldDB" id="A0A4Q2UBG8"/>